<dbReference type="GO" id="GO:0005737">
    <property type="term" value="C:cytoplasm"/>
    <property type="evidence" value="ECO:0007669"/>
    <property type="project" value="TreeGrafter"/>
</dbReference>
<evidence type="ECO:0000256" key="4">
    <source>
        <dbReference type="RuleBase" id="RU362118"/>
    </source>
</evidence>
<dbReference type="InterPro" id="IPR015421">
    <property type="entry name" value="PyrdxlP-dep_Trfase_major"/>
</dbReference>
<dbReference type="Pfam" id="PF01053">
    <property type="entry name" value="Cys_Met_Meta_PP"/>
    <property type="match status" value="1"/>
</dbReference>
<dbReference type="CDD" id="cd00614">
    <property type="entry name" value="CGS_like"/>
    <property type="match status" value="1"/>
</dbReference>
<keyword evidence="5" id="KW-0808">Transferase</keyword>
<evidence type="ECO:0000256" key="1">
    <source>
        <dbReference type="ARBA" id="ARBA00001933"/>
    </source>
</evidence>
<dbReference type="AlphaFoldDB" id="A0A9X2LCK0"/>
<accession>A0A9X2LCK0</accession>
<dbReference type="FunFam" id="3.40.640.10:FF:000046">
    <property type="entry name" value="Cystathionine gamma-lyase"/>
    <property type="match status" value="1"/>
</dbReference>
<keyword evidence="6" id="KW-1185">Reference proteome</keyword>
<evidence type="ECO:0000313" key="5">
    <source>
        <dbReference type="EMBL" id="MCQ8185992.1"/>
    </source>
</evidence>
<comment type="caution">
    <text evidence="5">The sequence shown here is derived from an EMBL/GenBank/DDBJ whole genome shotgun (WGS) entry which is preliminary data.</text>
</comment>
<gene>
    <name evidence="5" type="ORF">NOG11_11385</name>
</gene>
<dbReference type="InterPro" id="IPR000277">
    <property type="entry name" value="Cys/Met-Metab_PyrdxlP-dep_enz"/>
</dbReference>
<comment type="similarity">
    <text evidence="4">Belongs to the trans-sulfuration enzymes family.</text>
</comment>
<dbReference type="GO" id="GO:0003962">
    <property type="term" value="F:cystathionine gamma-synthase activity"/>
    <property type="evidence" value="ECO:0007669"/>
    <property type="project" value="TreeGrafter"/>
</dbReference>
<proteinExistence type="inferred from homology"/>
<dbReference type="GO" id="GO:0019346">
    <property type="term" value="P:transsulfuration"/>
    <property type="evidence" value="ECO:0007669"/>
    <property type="project" value="InterPro"/>
</dbReference>
<evidence type="ECO:0000256" key="3">
    <source>
        <dbReference type="PIRSR" id="PIRSR001434-2"/>
    </source>
</evidence>
<dbReference type="Gene3D" id="3.40.640.10">
    <property type="entry name" value="Type I PLP-dependent aspartate aminotransferase-like (Major domain)"/>
    <property type="match status" value="1"/>
</dbReference>
<evidence type="ECO:0000313" key="6">
    <source>
        <dbReference type="Proteomes" id="UP001142610"/>
    </source>
</evidence>
<evidence type="ECO:0000256" key="2">
    <source>
        <dbReference type="ARBA" id="ARBA00022898"/>
    </source>
</evidence>
<dbReference type="Proteomes" id="UP001142610">
    <property type="component" value="Unassembled WGS sequence"/>
</dbReference>
<dbReference type="PANTHER" id="PTHR11808">
    <property type="entry name" value="TRANS-SULFURATION ENZYME FAMILY MEMBER"/>
    <property type="match status" value="1"/>
</dbReference>
<dbReference type="GO" id="GO:0019343">
    <property type="term" value="P:cysteine biosynthetic process via cystathionine"/>
    <property type="evidence" value="ECO:0007669"/>
    <property type="project" value="TreeGrafter"/>
</dbReference>
<dbReference type="PANTHER" id="PTHR11808:SF75">
    <property type="entry name" value="CYSTATHIONINE GAMMA-SYNTHASE"/>
    <property type="match status" value="1"/>
</dbReference>
<sequence length="387" mass="41655">MTEKRSKRTILASSAVAEDRAFGSVAPPIGLSTTFTWDDHREKPGYDYARRATPNRDQLTSCLAELEGAAGGAVTSSGLAALDLCLFMVSPGDLVVAPHDCYGGTHRLLTHRARRGQFELHFADLTDEAARRDAFARRPKLAYLETPSNPLMRITDLAACAKEARAAGTVTVADNTFLSPMLQSPLELGCDVVVHSTTKFIGGHSDVVGGAALAKDPGLAEELAWWANCTGVTGASYDSWLTLRGVRTLAVRVEAQQRTARNLARMLEDDERVRAVRYPGSVSHPQKNLIARQQKGPGSMISFELRDGLEVGGFLSGLKLVNLAESLGGFESLICVPDTMTHAGMEEAARREAGIAPGLLRLSVGLEEEEDLMSDLKHGLRQAEAMA</sequence>
<dbReference type="GO" id="GO:0030170">
    <property type="term" value="F:pyridoxal phosphate binding"/>
    <property type="evidence" value="ECO:0007669"/>
    <property type="project" value="InterPro"/>
</dbReference>
<dbReference type="RefSeq" id="WP_256619888.1">
    <property type="nucleotide sequence ID" value="NZ_JANIBC010000010.1"/>
</dbReference>
<dbReference type="EMBL" id="JANIBC010000010">
    <property type="protein sequence ID" value="MCQ8185992.1"/>
    <property type="molecule type" value="Genomic_DNA"/>
</dbReference>
<dbReference type="GO" id="GO:0004123">
    <property type="term" value="F:cystathionine gamma-lyase activity"/>
    <property type="evidence" value="ECO:0007669"/>
    <property type="project" value="TreeGrafter"/>
</dbReference>
<reference evidence="5" key="1">
    <citation type="submission" date="2022-07" db="EMBL/GenBank/DDBJ databases">
        <title>Parvularcula maris sp. nov., an algicidal bacterium isolated from seawater.</title>
        <authorList>
            <person name="Li F."/>
        </authorList>
    </citation>
    <scope>NUCLEOTIDE SEQUENCE</scope>
    <source>
        <strain evidence="5">BGMRC 0090</strain>
    </source>
</reference>
<dbReference type="InterPro" id="IPR015422">
    <property type="entry name" value="PyrdxlP-dep_Trfase_small"/>
</dbReference>
<name>A0A9X2LCK0_9PROT</name>
<dbReference type="InterPro" id="IPR015424">
    <property type="entry name" value="PyrdxlP-dep_Trfase"/>
</dbReference>
<dbReference type="Gene3D" id="3.90.1150.10">
    <property type="entry name" value="Aspartate Aminotransferase, domain 1"/>
    <property type="match status" value="1"/>
</dbReference>
<dbReference type="PROSITE" id="PS00868">
    <property type="entry name" value="CYS_MET_METAB_PP"/>
    <property type="match status" value="1"/>
</dbReference>
<dbReference type="InterPro" id="IPR054542">
    <property type="entry name" value="Cys_met_metab_PP"/>
</dbReference>
<keyword evidence="2 3" id="KW-0663">Pyridoxal phosphate</keyword>
<dbReference type="SUPFAM" id="SSF53383">
    <property type="entry name" value="PLP-dependent transferases"/>
    <property type="match status" value="1"/>
</dbReference>
<dbReference type="PIRSF" id="PIRSF001434">
    <property type="entry name" value="CGS"/>
    <property type="match status" value="1"/>
</dbReference>
<organism evidence="5 6">
    <name type="scientific">Parvularcula maris</name>
    <dbReference type="NCBI Taxonomy" id="2965077"/>
    <lineage>
        <taxon>Bacteria</taxon>
        <taxon>Pseudomonadati</taxon>
        <taxon>Pseudomonadota</taxon>
        <taxon>Alphaproteobacteria</taxon>
        <taxon>Parvularculales</taxon>
        <taxon>Parvularculaceae</taxon>
        <taxon>Parvularcula</taxon>
    </lineage>
</organism>
<comment type="cofactor">
    <cofactor evidence="1 4">
        <name>pyridoxal 5'-phosphate</name>
        <dbReference type="ChEBI" id="CHEBI:597326"/>
    </cofactor>
</comment>
<protein>
    <submittedName>
        <fullName evidence="5">PLP-dependent transferase</fullName>
    </submittedName>
</protein>
<feature type="modified residue" description="N6-(pyridoxal phosphate)lysine" evidence="3">
    <location>
        <position position="199"/>
    </location>
</feature>